<dbReference type="PROSITE" id="PS51766">
    <property type="entry name" value="DOCKERIN"/>
    <property type="match status" value="1"/>
</dbReference>
<dbReference type="InterPro" id="IPR051918">
    <property type="entry name" value="STPP_CPPED1"/>
</dbReference>
<dbReference type="Gene3D" id="1.10.1330.10">
    <property type="entry name" value="Dockerin domain"/>
    <property type="match status" value="1"/>
</dbReference>
<sequence length="432" mass="48057">MKYRHQPKHRPRLTATEDTTLPSSESEPPSSGLTRRDVIRTVGAGIGLSALPMTSGPVSADPGYWTVAVMPDTQFYTETDELIPYAHDQTQWVVDNRDAENIRFVTHEGDLVENGDDVGEWDRIDAVMSRLDGVVPYSAIPGNHDWAVQGDRTSSIENFQTYFGASRYDGYDWFGGSGPREKPLNFYQYFSGGDYEFLHLALELEPPGETDQASTSLGWAQRVLDSNRFLPTILTTHYYLEEKRQEKGERSTELFEKNGIGNTGEQVWEKLIRRNPQVFLVCCGHDHRPDGEYHQVFENDAGLPVFEALADYQDYPNGGNGWMRLVQFVPGGGAGGTDRISFVTYSPSLDEYQTDADSQFSFDLRFDERFDPASWVGDVDGDGDLDGDDVARIQNHLAGRGGSVDQSMADVNGDGRVDIADAVSLNNYLGGS</sequence>
<dbReference type="RefSeq" id="WP_089697533.1">
    <property type="nucleotide sequence ID" value="NZ_FNHL01000002.1"/>
</dbReference>
<name>A0A1G9UML0_9EURY</name>
<dbReference type="InterPro" id="IPR016134">
    <property type="entry name" value="Dockerin_dom"/>
</dbReference>
<evidence type="ECO:0000313" key="4">
    <source>
        <dbReference type="Proteomes" id="UP000199451"/>
    </source>
</evidence>
<feature type="region of interest" description="Disordered" evidence="1">
    <location>
        <begin position="1"/>
        <end position="35"/>
    </location>
</feature>
<dbReference type="SUPFAM" id="SSF63446">
    <property type="entry name" value="Type I dockerin domain"/>
    <property type="match status" value="1"/>
</dbReference>
<dbReference type="InterPro" id="IPR006311">
    <property type="entry name" value="TAT_signal"/>
</dbReference>
<accession>A0A1G9UML0</accession>
<organism evidence="3 4">
    <name type="scientific">Halogranum gelatinilyticum</name>
    <dbReference type="NCBI Taxonomy" id="660521"/>
    <lineage>
        <taxon>Archaea</taxon>
        <taxon>Methanobacteriati</taxon>
        <taxon>Methanobacteriota</taxon>
        <taxon>Stenosarchaea group</taxon>
        <taxon>Halobacteria</taxon>
        <taxon>Halobacteriales</taxon>
        <taxon>Haloferacaceae</taxon>
    </lineage>
</organism>
<dbReference type="OrthoDB" id="307523at2157"/>
<dbReference type="GO" id="GO:0000272">
    <property type="term" value="P:polysaccharide catabolic process"/>
    <property type="evidence" value="ECO:0007669"/>
    <property type="project" value="InterPro"/>
</dbReference>
<protein>
    <submittedName>
        <fullName evidence="3">3',5'-cyclic AMP phosphodiesterase CpdA</fullName>
    </submittedName>
</protein>
<dbReference type="Proteomes" id="UP000199451">
    <property type="component" value="Unassembled WGS sequence"/>
</dbReference>
<feature type="compositionally biased region" description="Basic residues" evidence="1">
    <location>
        <begin position="1"/>
        <end position="12"/>
    </location>
</feature>
<gene>
    <name evidence="3" type="ORF">SAMN04487949_2254</name>
</gene>
<evidence type="ECO:0000259" key="2">
    <source>
        <dbReference type="PROSITE" id="PS51766"/>
    </source>
</evidence>
<evidence type="ECO:0000313" key="3">
    <source>
        <dbReference type="EMBL" id="SDM61180.1"/>
    </source>
</evidence>
<dbReference type="InterPro" id="IPR002105">
    <property type="entry name" value="Dockerin_1_rpt"/>
</dbReference>
<dbReference type="InterPro" id="IPR004843">
    <property type="entry name" value="Calcineurin-like_PHP"/>
</dbReference>
<dbReference type="PANTHER" id="PTHR43143">
    <property type="entry name" value="METALLOPHOSPHOESTERASE, CALCINEURIN SUPERFAMILY"/>
    <property type="match status" value="1"/>
</dbReference>
<dbReference type="Gene3D" id="3.60.21.10">
    <property type="match status" value="1"/>
</dbReference>
<dbReference type="InterPro" id="IPR029052">
    <property type="entry name" value="Metallo-depent_PP-like"/>
</dbReference>
<dbReference type="EMBL" id="FNHL01000002">
    <property type="protein sequence ID" value="SDM61180.1"/>
    <property type="molecule type" value="Genomic_DNA"/>
</dbReference>
<dbReference type="InterPro" id="IPR018247">
    <property type="entry name" value="EF_Hand_1_Ca_BS"/>
</dbReference>
<feature type="compositionally biased region" description="Low complexity" evidence="1">
    <location>
        <begin position="22"/>
        <end position="31"/>
    </location>
</feature>
<feature type="domain" description="Dockerin" evidence="2">
    <location>
        <begin position="372"/>
        <end position="432"/>
    </location>
</feature>
<dbReference type="Pfam" id="PF00149">
    <property type="entry name" value="Metallophos"/>
    <property type="match status" value="1"/>
</dbReference>
<dbReference type="PROSITE" id="PS00018">
    <property type="entry name" value="EF_HAND_1"/>
    <property type="match status" value="1"/>
</dbReference>
<dbReference type="GO" id="GO:0004553">
    <property type="term" value="F:hydrolase activity, hydrolyzing O-glycosyl compounds"/>
    <property type="evidence" value="ECO:0007669"/>
    <property type="project" value="InterPro"/>
</dbReference>
<dbReference type="PANTHER" id="PTHR43143:SF5">
    <property type="entry name" value="SECRETED PROTEIN"/>
    <property type="match status" value="1"/>
</dbReference>
<dbReference type="InterPro" id="IPR036439">
    <property type="entry name" value="Dockerin_dom_sf"/>
</dbReference>
<dbReference type="Pfam" id="PF00404">
    <property type="entry name" value="Dockerin_1"/>
    <property type="match status" value="1"/>
</dbReference>
<dbReference type="SUPFAM" id="SSF56300">
    <property type="entry name" value="Metallo-dependent phosphatases"/>
    <property type="match status" value="1"/>
</dbReference>
<dbReference type="PROSITE" id="PS51318">
    <property type="entry name" value="TAT"/>
    <property type="match status" value="1"/>
</dbReference>
<reference evidence="4" key="1">
    <citation type="submission" date="2016-10" db="EMBL/GenBank/DDBJ databases">
        <authorList>
            <person name="Varghese N."/>
            <person name="Submissions S."/>
        </authorList>
    </citation>
    <scope>NUCLEOTIDE SEQUENCE [LARGE SCALE GENOMIC DNA]</scope>
    <source>
        <strain evidence="4">CGMCC 1.10119</strain>
    </source>
</reference>
<evidence type="ECO:0000256" key="1">
    <source>
        <dbReference type="SAM" id="MobiDB-lite"/>
    </source>
</evidence>
<dbReference type="AlphaFoldDB" id="A0A1G9UML0"/>
<keyword evidence="4" id="KW-1185">Reference proteome</keyword>
<proteinExistence type="predicted"/>